<keyword evidence="5" id="KW-0210">Decarboxylase</keyword>
<evidence type="ECO:0000256" key="1">
    <source>
        <dbReference type="ARBA" id="ARBA00001163"/>
    </source>
</evidence>
<evidence type="ECO:0000313" key="9">
    <source>
        <dbReference type="EMBL" id="MED6163285.1"/>
    </source>
</evidence>
<evidence type="ECO:0000256" key="6">
    <source>
        <dbReference type="ARBA" id="ARBA00023239"/>
    </source>
</evidence>
<feature type="compositionally biased region" description="Basic and acidic residues" evidence="7">
    <location>
        <begin position="175"/>
        <end position="185"/>
    </location>
</feature>
<gene>
    <name evidence="9" type="ORF">PIB30_078402</name>
</gene>
<organism evidence="9 10">
    <name type="scientific">Stylosanthes scabra</name>
    <dbReference type="NCBI Taxonomy" id="79078"/>
    <lineage>
        <taxon>Eukaryota</taxon>
        <taxon>Viridiplantae</taxon>
        <taxon>Streptophyta</taxon>
        <taxon>Embryophyta</taxon>
        <taxon>Tracheophyta</taxon>
        <taxon>Spermatophyta</taxon>
        <taxon>Magnoliopsida</taxon>
        <taxon>eudicotyledons</taxon>
        <taxon>Gunneridae</taxon>
        <taxon>Pentapetalae</taxon>
        <taxon>rosids</taxon>
        <taxon>fabids</taxon>
        <taxon>Fabales</taxon>
        <taxon>Fabaceae</taxon>
        <taxon>Papilionoideae</taxon>
        <taxon>50 kb inversion clade</taxon>
        <taxon>dalbergioids sensu lato</taxon>
        <taxon>Dalbergieae</taxon>
        <taxon>Pterocarpus clade</taxon>
        <taxon>Stylosanthes</taxon>
    </lineage>
</organism>
<evidence type="ECO:0000256" key="7">
    <source>
        <dbReference type="SAM" id="MobiDB-lite"/>
    </source>
</evidence>
<feature type="domain" description="Oxo-4-hydroxy-4-carboxy-5-ureidoimidazoline decarboxylase" evidence="8">
    <location>
        <begin position="46"/>
        <end position="108"/>
    </location>
</feature>
<evidence type="ECO:0000256" key="2">
    <source>
        <dbReference type="ARBA" id="ARBA00004754"/>
    </source>
</evidence>
<dbReference type="PANTHER" id="PTHR43466">
    <property type="entry name" value="2-OXO-4-HYDROXY-4-CARBOXY-5-UREIDOIMIDAZOLINE DECARBOXYLASE-RELATED"/>
    <property type="match status" value="1"/>
</dbReference>
<comment type="pathway">
    <text evidence="2">Purine metabolism; urate degradation; (S)-allantoin from urate: step 3/3.</text>
</comment>
<evidence type="ECO:0000256" key="3">
    <source>
        <dbReference type="ARBA" id="ARBA00012257"/>
    </source>
</evidence>
<dbReference type="Gene3D" id="1.10.3330.10">
    <property type="entry name" value="Oxo-4-hydroxy-4-carboxy-5-ureidoimidazoline decarboxylase"/>
    <property type="match status" value="1"/>
</dbReference>
<proteinExistence type="predicted"/>
<evidence type="ECO:0000313" key="10">
    <source>
        <dbReference type="Proteomes" id="UP001341840"/>
    </source>
</evidence>
<comment type="caution">
    <text evidence="9">The sequence shown here is derived from an EMBL/GenBank/DDBJ whole genome shotgun (WGS) entry which is preliminary data.</text>
</comment>
<dbReference type="Pfam" id="PF09349">
    <property type="entry name" value="OHCU_decarbox"/>
    <property type="match status" value="1"/>
</dbReference>
<sequence>MASSSPFRSLDHAIDVAKDIFLNKVDVGSWLEALSHRDCFNTYIAMATESTKQELCEWGFEYRRKFGYAFVTCASGKSSDEILSEMKVRYTNMPLVEMDTACREEMKLIELNLTNHYVDLYFDCDSTKDTEEKYEDISNEVEDVTLNSVEVNSLGPEHATEFDTNTNPRGNVRGVDGKQSKAKEHVRPKKGFDLNKLPWCGWEIADPMKREANKFLTEYFTPQKYDTGYF</sequence>
<dbReference type="InterPro" id="IPR036778">
    <property type="entry name" value="OHCU_decarboxylase_sf"/>
</dbReference>
<evidence type="ECO:0000256" key="5">
    <source>
        <dbReference type="ARBA" id="ARBA00022793"/>
    </source>
</evidence>
<dbReference type="SUPFAM" id="SSF158694">
    <property type="entry name" value="UraD-Like"/>
    <property type="match status" value="1"/>
</dbReference>
<dbReference type="EMBL" id="JASCZI010121911">
    <property type="protein sequence ID" value="MED6163285.1"/>
    <property type="molecule type" value="Genomic_DNA"/>
</dbReference>
<dbReference type="PANTHER" id="PTHR43466:SF1">
    <property type="entry name" value="2-OXO-4-HYDROXY-4-CARBOXY-5-UREIDOIMIDAZOLINE DECARBOXYLASE-RELATED"/>
    <property type="match status" value="1"/>
</dbReference>
<dbReference type="InterPro" id="IPR018020">
    <property type="entry name" value="OHCU_decarboxylase"/>
</dbReference>
<name>A0ABU6US27_9FABA</name>
<accession>A0ABU6US27</accession>
<evidence type="ECO:0000256" key="4">
    <source>
        <dbReference type="ARBA" id="ARBA00022631"/>
    </source>
</evidence>
<feature type="region of interest" description="Disordered" evidence="7">
    <location>
        <begin position="158"/>
        <end position="185"/>
    </location>
</feature>
<keyword evidence="10" id="KW-1185">Reference proteome</keyword>
<keyword evidence="4" id="KW-0659">Purine metabolism</keyword>
<dbReference type="EC" id="4.1.1.97" evidence="3"/>
<reference evidence="9 10" key="1">
    <citation type="journal article" date="2023" name="Plants (Basel)">
        <title>Bridging the Gap: Combining Genomics and Transcriptomics Approaches to Understand Stylosanthes scabra, an Orphan Legume from the Brazilian Caatinga.</title>
        <authorList>
            <person name="Ferreira-Neto J.R.C."/>
            <person name="da Silva M.D."/>
            <person name="Binneck E."/>
            <person name="de Melo N.F."/>
            <person name="da Silva R.H."/>
            <person name="de Melo A.L.T.M."/>
            <person name="Pandolfi V."/>
            <person name="Bustamante F.O."/>
            <person name="Brasileiro-Vidal A.C."/>
            <person name="Benko-Iseppon A.M."/>
        </authorList>
    </citation>
    <scope>NUCLEOTIDE SEQUENCE [LARGE SCALE GENOMIC DNA]</scope>
    <source>
        <tissue evidence="9">Leaves</tissue>
    </source>
</reference>
<evidence type="ECO:0000259" key="8">
    <source>
        <dbReference type="Pfam" id="PF09349"/>
    </source>
</evidence>
<keyword evidence="6" id="KW-0456">Lyase</keyword>
<protein>
    <recommendedName>
        <fullName evidence="3">2-oxo-4-hydroxy-4-carboxy-5-ureidoimidazoline decarboxylase</fullName>
        <ecNumber evidence="3">4.1.1.97</ecNumber>
    </recommendedName>
</protein>
<comment type="catalytic activity">
    <reaction evidence="1">
        <text>5-hydroxy-2-oxo-4-ureido-2,5-dihydro-1H-imidazole-5-carboxylate + H(+) = (S)-allantoin + CO2</text>
        <dbReference type="Rhea" id="RHEA:26301"/>
        <dbReference type="ChEBI" id="CHEBI:15378"/>
        <dbReference type="ChEBI" id="CHEBI:15678"/>
        <dbReference type="ChEBI" id="CHEBI:16526"/>
        <dbReference type="ChEBI" id="CHEBI:58639"/>
        <dbReference type="EC" id="4.1.1.97"/>
    </reaction>
</comment>
<dbReference type="Proteomes" id="UP001341840">
    <property type="component" value="Unassembled WGS sequence"/>
</dbReference>